<accession>A0ABP9CD69</accession>
<dbReference type="RefSeq" id="WP_200170958.1">
    <property type="nucleotide sequence ID" value="NZ_BAABKQ010000001.1"/>
</dbReference>
<dbReference type="InterPro" id="IPR012674">
    <property type="entry name" value="Calycin"/>
</dbReference>
<dbReference type="PANTHER" id="PTHR15854:SF4">
    <property type="entry name" value="PEROXYNITRITE ISOMERASE THAP4"/>
    <property type="match status" value="1"/>
</dbReference>
<reference evidence="3" key="1">
    <citation type="journal article" date="2019" name="Int. J. Syst. Evol. Microbiol.">
        <title>The Global Catalogue of Microorganisms (GCM) 10K type strain sequencing project: providing services to taxonomists for standard genome sequencing and annotation.</title>
        <authorList>
            <consortium name="The Broad Institute Genomics Platform"/>
            <consortium name="The Broad Institute Genome Sequencing Center for Infectious Disease"/>
            <person name="Wu L."/>
            <person name="Ma J."/>
        </authorList>
    </citation>
    <scope>NUCLEOTIDE SEQUENCE [LARGE SCALE GENOMIC DNA]</scope>
    <source>
        <strain evidence="3">JCM 18542</strain>
    </source>
</reference>
<feature type="domain" description="THAP4-like heme-binding" evidence="1">
    <location>
        <begin position="11"/>
        <end position="165"/>
    </location>
</feature>
<keyword evidence="3" id="KW-1185">Reference proteome</keyword>
<proteinExistence type="predicted"/>
<dbReference type="EMBL" id="BAABKQ010000001">
    <property type="protein sequence ID" value="GAA4807349.1"/>
    <property type="molecule type" value="Genomic_DNA"/>
</dbReference>
<dbReference type="SUPFAM" id="SSF50814">
    <property type="entry name" value="Lipocalins"/>
    <property type="match status" value="1"/>
</dbReference>
<name>A0ABP9CD69_9ACTN</name>
<evidence type="ECO:0000313" key="3">
    <source>
        <dbReference type="Proteomes" id="UP001500839"/>
    </source>
</evidence>
<organism evidence="2 3">
    <name type="scientific">Tomitella cavernea</name>
    <dbReference type="NCBI Taxonomy" id="1387982"/>
    <lineage>
        <taxon>Bacteria</taxon>
        <taxon>Bacillati</taxon>
        <taxon>Actinomycetota</taxon>
        <taxon>Actinomycetes</taxon>
        <taxon>Mycobacteriales</taxon>
        <taxon>Tomitella</taxon>
    </lineage>
</organism>
<protein>
    <submittedName>
        <fullName evidence="2">FABP family protein</fullName>
    </submittedName>
</protein>
<dbReference type="Proteomes" id="UP001500839">
    <property type="component" value="Unassembled WGS sequence"/>
</dbReference>
<gene>
    <name evidence="2" type="ORF">GCM10023353_08450</name>
</gene>
<dbReference type="CDD" id="cd07828">
    <property type="entry name" value="lipocalin_heme-bd-THAP4-like"/>
    <property type="match status" value="1"/>
</dbReference>
<dbReference type="Pfam" id="PF08768">
    <property type="entry name" value="THAP4_heme-bd"/>
    <property type="match status" value="1"/>
</dbReference>
<sequence>MSDENAARDLLGPLAGFAGRWVGGGEGHYPTIDDFTYEEEIEFSGDGRPFLTYLSRTWAPGRSRPMHTETGFLRNVGGGEAELLVTQPTGFTELHRGAVEPDDAAQGGSVVFAPEQLHIARSPGAKPVHCVRRRFTVDGDGLSYELWMAHADTPMTHHLSAVLRRHG</sequence>
<comment type="caution">
    <text evidence="2">The sequence shown here is derived from an EMBL/GenBank/DDBJ whole genome shotgun (WGS) entry which is preliminary data.</text>
</comment>
<evidence type="ECO:0000313" key="2">
    <source>
        <dbReference type="EMBL" id="GAA4807349.1"/>
    </source>
</evidence>
<evidence type="ECO:0000259" key="1">
    <source>
        <dbReference type="Pfam" id="PF08768"/>
    </source>
</evidence>
<dbReference type="InterPro" id="IPR014878">
    <property type="entry name" value="THAP4-like_heme-bd"/>
</dbReference>
<dbReference type="InterPro" id="IPR045165">
    <property type="entry name" value="Nitrobindin"/>
</dbReference>
<dbReference type="Gene3D" id="2.40.128.20">
    <property type="match status" value="1"/>
</dbReference>
<dbReference type="PANTHER" id="PTHR15854">
    <property type="entry name" value="THAP4 PROTEIN"/>
    <property type="match status" value="1"/>
</dbReference>